<organism evidence="1">
    <name type="scientific">marine sediment metagenome</name>
    <dbReference type="NCBI Taxonomy" id="412755"/>
    <lineage>
        <taxon>unclassified sequences</taxon>
        <taxon>metagenomes</taxon>
        <taxon>ecological metagenomes</taxon>
    </lineage>
</organism>
<comment type="caution">
    <text evidence="1">The sequence shown here is derived from an EMBL/GenBank/DDBJ whole genome shotgun (WGS) entry which is preliminary data.</text>
</comment>
<protein>
    <submittedName>
        <fullName evidence="1">Uncharacterized protein</fullName>
    </submittedName>
</protein>
<evidence type="ECO:0000313" key="1">
    <source>
        <dbReference type="EMBL" id="KKN69319.1"/>
    </source>
</evidence>
<dbReference type="AlphaFoldDB" id="A0A0F9SR31"/>
<proteinExistence type="predicted"/>
<accession>A0A0F9SR31</accession>
<gene>
    <name evidence="1" type="ORF">LCGC14_0441780</name>
</gene>
<reference evidence="1" key="1">
    <citation type="journal article" date="2015" name="Nature">
        <title>Complex archaea that bridge the gap between prokaryotes and eukaryotes.</title>
        <authorList>
            <person name="Spang A."/>
            <person name="Saw J.H."/>
            <person name="Jorgensen S.L."/>
            <person name="Zaremba-Niedzwiedzka K."/>
            <person name="Martijn J."/>
            <person name="Lind A.E."/>
            <person name="van Eijk R."/>
            <person name="Schleper C."/>
            <person name="Guy L."/>
            <person name="Ettema T.J."/>
        </authorList>
    </citation>
    <scope>NUCLEOTIDE SEQUENCE</scope>
</reference>
<dbReference type="EMBL" id="LAZR01000428">
    <property type="protein sequence ID" value="KKN69319.1"/>
    <property type="molecule type" value="Genomic_DNA"/>
</dbReference>
<sequence>MKTKITFELISPTKVKVLHDGNEAGLIWSENDNGLPYPHNENDSTKESIQVCGFTEASKIWACGIFHGTKDVVLRFNPMEGPFYEKYKRGYKSYVETCLKTNNHKSIKTFDDFCSHMGYPDETMMEKYIAEHNL</sequence>
<name>A0A0F9SR31_9ZZZZ</name>